<reference evidence="2 3" key="1">
    <citation type="submission" date="2019-07" db="EMBL/GenBank/DDBJ databases">
        <title>Rhodococcus cavernicolus sp. nov., isolated from a cave.</title>
        <authorList>
            <person name="Lee S.D."/>
        </authorList>
    </citation>
    <scope>NUCLEOTIDE SEQUENCE [LARGE SCALE GENOMIC DNA]</scope>
    <source>
        <strain evidence="2 3">C1-24</strain>
    </source>
</reference>
<proteinExistence type="predicted"/>
<protein>
    <submittedName>
        <fullName evidence="2">FBP domain-containing protein</fullName>
    </submittedName>
</protein>
<evidence type="ECO:0000313" key="3">
    <source>
        <dbReference type="Proteomes" id="UP000322244"/>
    </source>
</evidence>
<evidence type="ECO:0000259" key="1">
    <source>
        <dbReference type="Pfam" id="PF16571"/>
    </source>
</evidence>
<organism evidence="2 3">
    <name type="scientific">Antrihabitans cavernicola</name>
    <dbReference type="NCBI Taxonomy" id="2495913"/>
    <lineage>
        <taxon>Bacteria</taxon>
        <taxon>Bacillati</taxon>
        <taxon>Actinomycetota</taxon>
        <taxon>Actinomycetes</taxon>
        <taxon>Mycobacteriales</taxon>
        <taxon>Nocardiaceae</taxon>
        <taxon>Antrihabitans</taxon>
    </lineage>
</organism>
<dbReference type="Proteomes" id="UP000322244">
    <property type="component" value="Unassembled WGS sequence"/>
</dbReference>
<comment type="caution">
    <text evidence="2">The sequence shown here is derived from an EMBL/GenBank/DDBJ whole genome shotgun (WGS) entry which is preliminary data.</text>
</comment>
<accession>A0A5A7S278</accession>
<evidence type="ECO:0000313" key="2">
    <source>
        <dbReference type="EMBL" id="KAA0017981.1"/>
    </source>
</evidence>
<sequence>MEPINERDIRSSFINCSKGDAKRLPVPKDLDDQPWDDLDFLGWSDPSFRGRCYIVTPQDDRLVGIALKYELGGSRKSQMCTICLTTHAGGAVELMTARKTGDSGRRGNTVGTYICTDLACSLYARRKKTPALGNQYREDSSPEDRIERVRTNLDAFIGRVYS</sequence>
<gene>
    <name evidence="2" type="ORF">FOY51_24665</name>
</gene>
<dbReference type="EMBL" id="VLNY01000020">
    <property type="protein sequence ID" value="KAA0017981.1"/>
    <property type="molecule type" value="Genomic_DNA"/>
</dbReference>
<dbReference type="AlphaFoldDB" id="A0A5A7S278"/>
<dbReference type="RefSeq" id="WP_149432931.1">
    <property type="nucleotide sequence ID" value="NZ_VLNY01000020.1"/>
</dbReference>
<dbReference type="Pfam" id="PF16571">
    <property type="entry name" value="FBP_C"/>
    <property type="match status" value="1"/>
</dbReference>
<dbReference type="InterPro" id="IPR032330">
    <property type="entry name" value="EF-G-binding_C"/>
</dbReference>
<dbReference type="OrthoDB" id="4171838at2"/>
<feature type="domain" description="Elongation factor G-binding protein C-terminal treble-clef zinc-finger" evidence="1">
    <location>
        <begin position="8"/>
        <end position="160"/>
    </location>
</feature>
<name>A0A5A7S278_9NOCA</name>
<keyword evidence="3" id="KW-1185">Reference proteome</keyword>